<dbReference type="AlphaFoldDB" id="A0A9R1X319"/>
<evidence type="ECO:0000259" key="3">
    <source>
        <dbReference type="Pfam" id="PF21447"/>
    </source>
</evidence>
<evidence type="ECO:0000313" key="4">
    <source>
        <dbReference type="EMBL" id="KAJ0196234.1"/>
    </source>
</evidence>
<dbReference type="InterPro" id="IPR043129">
    <property type="entry name" value="ATPase_NBD"/>
</dbReference>
<dbReference type="PANTHER" id="PTHR30005">
    <property type="entry name" value="EXOPOLYPHOSPHATASE"/>
    <property type="match status" value="1"/>
</dbReference>
<dbReference type="PANTHER" id="PTHR30005:SF0">
    <property type="entry name" value="RETROGRADE REGULATION PROTEIN 2"/>
    <property type="match status" value="1"/>
</dbReference>
<feature type="domain" description="Ppx/GppA phosphatase C-terminal" evidence="3">
    <location>
        <begin position="348"/>
        <end position="489"/>
    </location>
</feature>
<evidence type="ECO:0008006" key="6">
    <source>
        <dbReference type="Google" id="ProtNLM"/>
    </source>
</evidence>
<dbReference type="EMBL" id="NBSK02000007">
    <property type="protein sequence ID" value="KAJ0196234.1"/>
    <property type="molecule type" value="Genomic_DNA"/>
</dbReference>
<protein>
    <recommendedName>
        <fullName evidence="6">Ppx/GppA phosphatase domain-containing protein</fullName>
    </recommendedName>
</protein>
<dbReference type="Proteomes" id="UP000235145">
    <property type="component" value="Unassembled WGS sequence"/>
</dbReference>
<dbReference type="Pfam" id="PF02541">
    <property type="entry name" value="Ppx-GppA"/>
    <property type="match status" value="1"/>
</dbReference>
<organism evidence="4 5">
    <name type="scientific">Lactuca sativa</name>
    <name type="common">Garden lettuce</name>
    <dbReference type="NCBI Taxonomy" id="4236"/>
    <lineage>
        <taxon>Eukaryota</taxon>
        <taxon>Viridiplantae</taxon>
        <taxon>Streptophyta</taxon>
        <taxon>Embryophyta</taxon>
        <taxon>Tracheophyta</taxon>
        <taxon>Spermatophyta</taxon>
        <taxon>Magnoliopsida</taxon>
        <taxon>eudicotyledons</taxon>
        <taxon>Gunneridae</taxon>
        <taxon>Pentapetalae</taxon>
        <taxon>asterids</taxon>
        <taxon>campanulids</taxon>
        <taxon>Asterales</taxon>
        <taxon>Asteraceae</taxon>
        <taxon>Cichorioideae</taxon>
        <taxon>Cichorieae</taxon>
        <taxon>Lactucinae</taxon>
        <taxon>Lactuca</taxon>
    </lineage>
</organism>
<dbReference type="Gene3D" id="1.10.3210.10">
    <property type="entry name" value="Hypothetical protein af1432"/>
    <property type="match status" value="1"/>
</dbReference>
<feature type="domain" description="Ppx/GppA phosphatase N-terminal" evidence="2">
    <location>
        <begin position="42"/>
        <end position="335"/>
    </location>
</feature>
<comment type="caution">
    <text evidence="4">The sequence shown here is derived from an EMBL/GenBank/DDBJ whole genome shotgun (WGS) entry which is preliminary data.</text>
</comment>
<dbReference type="PIRSF" id="PIRSF001267">
    <property type="entry name" value="Pyrophosphatase_GppA_Ppx"/>
    <property type="match status" value="1"/>
</dbReference>
<accession>A0A9R1X319</accession>
<evidence type="ECO:0000256" key="1">
    <source>
        <dbReference type="ARBA" id="ARBA00022801"/>
    </source>
</evidence>
<dbReference type="CDD" id="cd24006">
    <property type="entry name" value="ASKHA_NBD_PPX_GppA"/>
    <property type="match status" value="1"/>
</dbReference>
<dbReference type="InterPro" id="IPR048950">
    <property type="entry name" value="Ppx_GppA_C"/>
</dbReference>
<dbReference type="InterPro" id="IPR030673">
    <property type="entry name" value="PyroPPase_GppA_Ppx"/>
</dbReference>
<gene>
    <name evidence="4" type="ORF">LSAT_V11C700370880</name>
</gene>
<proteinExistence type="predicted"/>
<dbReference type="SUPFAM" id="SSF53067">
    <property type="entry name" value="Actin-like ATPase domain"/>
    <property type="match status" value="2"/>
</dbReference>
<dbReference type="Gene3D" id="3.30.420.150">
    <property type="entry name" value="Exopolyphosphatase. Domain 2"/>
    <property type="match status" value="1"/>
</dbReference>
<sequence>MATNPLISPFATVSSGDNHLFAAIDLGTNSFKLRIVRADPTTGRFLTLQRLKEPVVLVSGGNNNTAISSSAQARAIESLRKFQNIIHSLNVPPAHLRLVATSAIRESSNQSEFLQLIHETLGLQIDVVSGYEEARLTYLGVLQFHPIYNHTVLTIDIGGGSTEFVIGFKGDIKFGISLKLGHVTLTQRFVRNNATDAMREHIRAVVKESGLIENVLQQKIDIAVGSSGSIRMIEKAIFLGYSNDLVNEIGLLEGYRRDWKFTREELRVLVDKLCEEESEVEGGKVYNRKGFFKTRSAFIVAAVILLEEIFELLEIKEMEVSGYALGEGVIAEKLAEFFDGFDLNANARWRSILRLASRFNNKKRMTSAASCASIAQGIFRGLRKWSEIDDQQKQVVLLDDKDLEYLEAACLLHNIGLITGKKGYHKRSYHIIMLIALLAKHHRKKFLKPDHDSLSEFTREKLRVLCTIIRLSAALKQFQSLSFQDVELSHSHEGFKLVVRDTSGSPPANGGELIPAATDVEVELRKELEYFEEICGVQLITSEVGLGLCKVS</sequence>
<dbReference type="Gene3D" id="3.30.420.40">
    <property type="match status" value="1"/>
</dbReference>
<keyword evidence="5" id="KW-1185">Reference proteome</keyword>
<dbReference type="InterPro" id="IPR003695">
    <property type="entry name" value="Ppx_GppA_N"/>
</dbReference>
<dbReference type="SUPFAM" id="SSF109604">
    <property type="entry name" value="HD-domain/PDEase-like"/>
    <property type="match status" value="1"/>
</dbReference>
<evidence type="ECO:0000259" key="2">
    <source>
        <dbReference type="Pfam" id="PF02541"/>
    </source>
</evidence>
<name>A0A9R1X319_LACSA</name>
<reference evidence="4 5" key="1">
    <citation type="journal article" date="2017" name="Nat. Commun.">
        <title>Genome assembly with in vitro proximity ligation data and whole-genome triplication in lettuce.</title>
        <authorList>
            <person name="Reyes-Chin-Wo S."/>
            <person name="Wang Z."/>
            <person name="Yang X."/>
            <person name="Kozik A."/>
            <person name="Arikit S."/>
            <person name="Song C."/>
            <person name="Xia L."/>
            <person name="Froenicke L."/>
            <person name="Lavelle D.O."/>
            <person name="Truco M.J."/>
            <person name="Xia R."/>
            <person name="Zhu S."/>
            <person name="Xu C."/>
            <person name="Xu H."/>
            <person name="Xu X."/>
            <person name="Cox K."/>
            <person name="Korf I."/>
            <person name="Meyers B.C."/>
            <person name="Michelmore R.W."/>
        </authorList>
    </citation>
    <scope>NUCLEOTIDE SEQUENCE [LARGE SCALE GENOMIC DNA]</scope>
    <source>
        <strain evidence="5">cv. Salinas</strain>
        <tissue evidence="4">Seedlings</tissue>
    </source>
</reference>
<evidence type="ECO:0000313" key="5">
    <source>
        <dbReference type="Proteomes" id="UP000235145"/>
    </source>
</evidence>
<dbReference type="Pfam" id="PF21447">
    <property type="entry name" value="Ppx-GppA_III"/>
    <property type="match status" value="1"/>
</dbReference>
<dbReference type="GO" id="GO:0016462">
    <property type="term" value="F:pyrophosphatase activity"/>
    <property type="evidence" value="ECO:0000318"/>
    <property type="project" value="GO_Central"/>
</dbReference>
<dbReference type="InterPro" id="IPR050273">
    <property type="entry name" value="GppA/Ppx_hydrolase"/>
</dbReference>
<keyword evidence="1" id="KW-0378">Hydrolase</keyword>